<protein>
    <submittedName>
        <fullName evidence="7">Mitofilin family membrane protein</fullName>
    </submittedName>
</protein>
<comment type="caution">
    <text evidence="7">The sequence shown here is derived from an EMBL/GenBank/DDBJ whole genome shotgun (WGS) entry which is preliminary data.</text>
</comment>
<feature type="region of interest" description="Disordered" evidence="5">
    <location>
        <begin position="96"/>
        <end position="199"/>
    </location>
</feature>
<feature type="compositionally biased region" description="Basic and acidic residues" evidence="5">
    <location>
        <begin position="112"/>
        <end position="122"/>
    </location>
</feature>
<evidence type="ECO:0000313" key="7">
    <source>
        <dbReference type="EMBL" id="MCZ4281079.1"/>
    </source>
</evidence>
<keyword evidence="4 6" id="KW-0472">Membrane</keyword>
<organism evidence="7 8">
    <name type="scientific">Kiloniella laminariae</name>
    <dbReference type="NCBI Taxonomy" id="454162"/>
    <lineage>
        <taxon>Bacteria</taxon>
        <taxon>Pseudomonadati</taxon>
        <taxon>Pseudomonadota</taxon>
        <taxon>Alphaproteobacteria</taxon>
        <taxon>Rhodospirillales</taxon>
        <taxon>Kiloniellaceae</taxon>
        <taxon>Kiloniella</taxon>
    </lineage>
</organism>
<dbReference type="PANTHER" id="PTHR15415:SF7">
    <property type="entry name" value="MICOS COMPLEX SUBUNIT MIC60"/>
    <property type="match status" value="1"/>
</dbReference>
<dbReference type="InterPro" id="IPR019133">
    <property type="entry name" value="MIC60"/>
</dbReference>
<dbReference type="InterPro" id="IPR010982">
    <property type="entry name" value="Lambda_DNA-bd_dom_sf"/>
</dbReference>
<keyword evidence="8" id="KW-1185">Reference proteome</keyword>
<dbReference type="InterPro" id="IPR059216">
    <property type="entry name" value="LeuA_carph_isopro_dom"/>
</dbReference>
<evidence type="ECO:0000256" key="4">
    <source>
        <dbReference type="ARBA" id="ARBA00023136"/>
    </source>
</evidence>
<feature type="region of interest" description="Disordered" evidence="5">
    <location>
        <begin position="1"/>
        <end position="39"/>
    </location>
</feature>
<accession>A0ABT4LIZ3</accession>
<gene>
    <name evidence="7" type="ORF">O4H49_09845</name>
</gene>
<dbReference type="Gene3D" id="1.10.260.40">
    <property type="entry name" value="lambda repressor-like DNA-binding domains"/>
    <property type="match status" value="1"/>
</dbReference>
<keyword evidence="2 6" id="KW-0812">Transmembrane</keyword>
<feature type="compositionally biased region" description="Low complexity" evidence="5">
    <location>
        <begin position="125"/>
        <end position="144"/>
    </location>
</feature>
<evidence type="ECO:0000313" key="8">
    <source>
        <dbReference type="Proteomes" id="UP001069802"/>
    </source>
</evidence>
<feature type="compositionally biased region" description="Basic and acidic residues" evidence="5">
    <location>
        <begin position="165"/>
        <end position="183"/>
    </location>
</feature>
<dbReference type="Proteomes" id="UP001069802">
    <property type="component" value="Unassembled WGS sequence"/>
</dbReference>
<evidence type="ECO:0000256" key="3">
    <source>
        <dbReference type="ARBA" id="ARBA00022989"/>
    </source>
</evidence>
<dbReference type="PANTHER" id="PTHR15415">
    <property type="entry name" value="MITOFILIN"/>
    <property type="match status" value="1"/>
</dbReference>
<feature type="transmembrane region" description="Helical" evidence="6">
    <location>
        <begin position="205"/>
        <end position="226"/>
    </location>
</feature>
<evidence type="ECO:0000256" key="1">
    <source>
        <dbReference type="ARBA" id="ARBA00004370"/>
    </source>
</evidence>
<dbReference type="RefSeq" id="WP_269423259.1">
    <property type="nucleotide sequence ID" value="NZ_JAPWGY010000003.1"/>
</dbReference>
<evidence type="ECO:0000256" key="5">
    <source>
        <dbReference type="SAM" id="MobiDB-lite"/>
    </source>
</evidence>
<keyword evidence="3 6" id="KW-1133">Transmembrane helix</keyword>
<dbReference type="NCBIfam" id="NF046037">
    <property type="entry name" value="carphisopro"/>
    <property type="match status" value="1"/>
</dbReference>
<reference evidence="7" key="1">
    <citation type="submission" date="2022-12" db="EMBL/GenBank/DDBJ databases">
        <title>Bacterial isolates from different developmental stages of Nematostella vectensis.</title>
        <authorList>
            <person name="Fraune S."/>
        </authorList>
    </citation>
    <scope>NUCLEOTIDE SEQUENCE</scope>
    <source>
        <strain evidence="7">G21630-S1</strain>
    </source>
</reference>
<sequence>MASKQGDKPTSPETKTPGKNPKGSDGVETPSSGESPAQEIISAFGGLRPLANRLGIAVSTVQGWKERDSIPAARHEEILQAAAKANIKLDVARVRESDQLNNETEDQAAVVSEKETESKEATVKSSSVPAGTSSGSDDSKNGGSVPASGGKPVSGKGPEVSVKTTKIDISDGKSDIKKEESDKSFSQAESPAAVSPRRSGGMNSFLFGVGTCALVLAAVVYTRGYWLPMVERLPVIGASENQISLENLEERIVGLEQHALTNQGQGVTENRFLSLSEQVRTLKLAQSELERQLSNLTDGGVVVTTANVDRGLMDSLRKELAETGSRLKKLEQSGGQGNSGSVASFDPAQASRLEALQSEVASLSARFDNLGTGQTTRPGPATNDVYLALAVLQLRDALRGSGPFIRELDLVRAVSSENATLQDLVAPLSSFASEGLPSMTELRADFPAAARSALSADKVAGGQTWVDKALGRISNVISIRPVDVLDGQGTASVLARAENYLLEGDLTGAVRELEGLTSAARSGMETWLLQAGHRLEGERVSGKLALLLIGVTEQGSGTGGVQ</sequence>
<evidence type="ECO:0000256" key="2">
    <source>
        <dbReference type="ARBA" id="ARBA00022692"/>
    </source>
</evidence>
<evidence type="ECO:0000256" key="6">
    <source>
        <dbReference type="SAM" id="Phobius"/>
    </source>
</evidence>
<dbReference type="Pfam" id="PF09731">
    <property type="entry name" value="Mitofilin"/>
    <property type="match status" value="1"/>
</dbReference>
<proteinExistence type="predicted"/>
<dbReference type="EMBL" id="JAPWGY010000003">
    <property type="protein sequence ID" value="MCZ4281079.1"/>
    <property type="molecule type" value="Genomic_DNA"/>
</dbReference>
<comment type="subcellular location">
    <subcellularLocation>
        <location evidence="1">Membrane</location>
    </subcellularLocation>
</comment>
<name>A0ABT4LIZ3_9PROT</name>